<organism evidence="2 3">
    <name type="scientific">Cryphonectria parasitica (strain ATCC 38755 / EP155)</name>
    <dbReference type="NCBI Taxonomy" id="660469"/>
    <lineage>
        <taxon>Eukaryota</taxon>
        <taxon>Fungi</taxon>
        <taxon>Dikarya</taxon>
        <taxon>Ascomycota</taxon>
        <taxon>Pezizomycotina</taxon>
        <taxon>Sordariomycetes</taxon>
        <taxon>Sordariomycetidae</taxon>
        <taxon>Diaporthales</taxon>
        <taxon>Cryphonectriaceae</taxon>
        <taxon>Cryphonectria-Endothia species complex</taxon>
        <taxon>Cryphonectria</taxon>
    </lineage>
</organism>
<dbReference type="Pfam" id="PF21962">
    <property type="entry name" value="DUF6924"/>
    <property type="match status" value="1"/>
</dbReference>
<accession>A0A9P4XTX5</accession>
<dbReference type="AlphaFoldDB" id="A0A9P4XTX5"/>
<evidence type="ECO:0000313" key="3">
    <source>
        <dbReference type="Proteomes" id="UP000803844"/>
    </source>
</evidence>
<name>A0A9P4XTX5_CRYP1</name>
<dbReference type="RefSeq" id="XP_040771867.1">
    <property type="nucleotide sequence ID" value="XM_040925617.1"/>
</dbReference>
<feature type="domain" description="DUF6924" evidence="1">
    <location>
        <begin position="93"/>
        <end position="188"/>
    </location>
</feature>
<keyword evidence="3" id="KW-1185">Reference proteome</keyword>
<dbReference type="InterPro" id="IPR053832">
    <property type="entry name" value="DUF6924"/>
</dbReference>
<sequence length="226" mass="25747">MHRDAHLLPGLRPALVAKMSVGLLFVIAPEANENSINRCLLHLKDWEYGSGDRFRIVTSKSTDALLQCLVPPPHPKPDAIPQLPETSAPVPPSLVEENEWAGASISDVEAFCLALSQSETRSLNYSEVVVLDAEGIDKQTCVLMSRPYDMDYFEKCRFPWYQTYLIWCNLDIANMDWEDYVGEEPAEGMEERWRTSIVEDQGEFLSDENRKLRDKAIRELEDLDKA</sequence>
<dbReference type="Proteomes" id="UP000803844">
    <property type="component" value="Unassembled WGS sequence"/>
</dbReference>
<evidence type="ECO:0000259" key="1">
    <source>
        <dbReference type="Pfam" id="PF21962"/>
    </source>
</evidence>
<dbReference type="GeneID" id="63842746"/>
<evidence type="ECO:0000313" key="2">
    <source>
        <dbReference type="EMBL" id="KAF3760888.1"/>
    </source>
</evidence>
<comment type="caution">
    <text evidence="2">The sequence shown here is derived from an EMBL/GenBank/DDBJ whole genome shotgun (WGS) entry which is preliminary data.</text>
</comment>
<dbReference type="EMBL" id="MU032352">
    <property type="protein sequence ID" value="KAF3760888.1"/>
    <property type="molecule type" value="Genomic_DNA"/>
</dbReference>
<gene>
    <name evidence="2" type="ORF">M406DRAFT_73347</name>
</gene>
<protein>
    <recommendedName>
        <fullName evidence="1">DUF6924 domain-containing protein</fullName>
    </recommendedName>
</protein>
<reference evidence="2" key="1">
    <citation type="journal article" date="2020" name="Phytopathology">
        <title>Genome sequence of the chestnut blight fungus Cryphonectria parasitica EP155: A fundamental resource for an archetypical invasive plant pathogen.</title>
        <authorList>
            <person name="Crouch J.A."/>
            <person name="Dawe A."/>
            <person name="Aerts A."/>
            <person name="Barry K."/>
            <person name="Churchill A.C.L."/>
            <person name="Grimwood J."/>
            <person name="Hillman B."/>
            <person name="Milgroom M.G."/>
            <person name="Pangilinan J."/>
            <person name="Smith M."/>
            <person name="Salamov A."/>
            <person name="Schmutz J."/>
            <person name="Yadav J."/>
            <person name="Grigoriev I.V."/>
            <person name="Nuss D."/>
        </authorList>
    </citation>
    <scope>NUCLEOTIDE SEQUENCE</scope>
    <source>
        <strain evidence="2">EP155</strain>
    </source>
</reference>
<proteinExistence type="predicted"/>
<dbReference type="OrthoDB" id="2884623at2759"/>